<proteinExistence type="predicted"/>
<name>D3Q3S6_STANL</name>
<dbReference type="HOGENOM" id="CLU_128210_0_0_11"/>
<keyword evidence="1" id="KW-1133">Transmembrane helix</keyword>
<sequence length="169" mass="18641">MRILNRLAAILLAVALVAGGALLVAETVLVWLARPPLLVPRDAWYRALTQTSAGDSIVLVVSASVLALGVIVLFLQLRPWRPVRLPANKPDWFLRRRSAQHSLAAAVDRLPSVAQARARLGRGWRLRLRASGDAQDRDAVREAAVAELERLAAADTSRLRVRLTRRRVV</sequence>
<evidence type="ECO:0000313" key="3">
    <source>
        <dbReference type="Proteomes" id="UP000000844"/>
    </source>
</evidence>
<dbReference type="STRING" id="446470.Snas_4346"/>
<dbReference type="AlphaFoldDB" id="D3Q3S6"/>
<feature type="transmembrane region" description="Helical" evidence="1">
    <location>
        <begin position="56"/>
        <end position="75"/>
    </location>
</feature>
<keyword evidence="1" id="KW-0812">Transmembrane</keyword>
<evidence type="ECO:0000313" key="2">
    <source>
        <dbReference type="EMBL" id="ADD43993.1"/>
    </source>
</evidence>
<evidence type="ECO:0008006" key="4">
    <source>
        <dbReference type="Google" id="ProtNLM"/>
    </source>
</evidence>
<dbReference type="Proteomes" id="UP000000844">
    <property type="component" value="Chromosome"/>
</dbReference>
<reference evidence="2 3" key="1">
    <citation type="journal article" date="2009" name="Stand. Genomic Sci.">
        <title>Complete genome sequence of Stackebrandtia nassauensis type strain (LLR-40K-21).</title>
        <authorList>
            <person name="Munk C."/>
            <person name="Lapidus A."/>
            <person name="Copeland A."/>
            <person name="Jando M."/>
            <person name="Mayilraj S."/>
            <person name="Glavina Del Rio T."/>
            <person name="Nolan M."/>
            <person name="Chen F."/>
            <person name="Lucas S."/>
            <person name="Tice H."/>
            <person name="Cheng J.F."/>
            <person name="Han C."/>
            <person name="Detter J.C."/>
            <person name="Bruce D."/>
            <person name="Goodwin L."/>
            <person name="Chain P."/>
            <person name="Pitluck S."/>
            <person name="Goker M."/>
            <person name="Ovchinikova G."/>
            <person name="Pati A."/>
            <person name="Ivanova N."/>
            <person name="Mavromatis K."/>
            <person name="Chen A."/>
            <person name="Palaniappan K."/>
            <person name="Land M."/>
            <person name="Hauser L."/>
            <person name="Chang Y.J."/>
            <person name="Jeffries C.D."/>
            <person name="Bristow J."/>
            <person name="Eisen J.A."/>
            <person name="Markowitz V."/>
            <person name="Hugenholtz P."/>
            <person name="Kyrpides N.C."/>
            <person name="Klenk H.P."/>
        </authorList>
    </citation>
    <scope>NUCLEOTIDE SEQUENCE [LARGE SCALE GENOMIC DNA]</scope>
    <source>
        <strain evidence="3">DSM 44728 / CIP 108903 / NRRL B-16338 / NBRC 102104 / LLR-40K-21</strain>
    </source>
</reference>
<organism evidence="2 3">
    <name type="scientific">Stackebrandtia nassauensis (strain DSM 44728 / CIP 108903 / NRRL B-16338 / NBRC 102104 / LLR-40K-21)</name>
    <dbReference type="NCBI Taxonomy" id="446470"/>
    <lineage>
        <taxon>Bacteria</taxon>
        <taxon>Bacillati</taxon>
        <taxon>Actinomycetota</taxon>
        <taxon>Actinomycetes</taxon>
        <taxon>Glycomycetales</taxon>
        <taxon>Glycomycetaceae</taxon>
        <taxon>Stackebrandtia</taxon>
    </lineage>
</organism>
<dbReference type="eggNOG" id="ENOG5033MQF">
    <property type="taxonomic scope" value="Bacteria"/>
</dbReference>
<keyword evidence="1" id="KW-0472">Membrane</keyword>
<evidence type="ECO:0000256" key="1">
    <source>
        <dbReference type="SAM" id="Phobius"/>
    </source>
</evidence>
<gene>
    <name evidence="2" type="ordered locus">Snas_4346</name>
</gene>
<dbReference type="OrthoDB" id="3402546at2"/>
<dbReference type="KEGG" id="sna:Snas_4346"/>
<accession>D3Q3S6</accession>
<keyword evidence="3" id="KW-1185">Reference proteome</keyword>
<dbReference type="EMBL" id="CP001778">
    <property type="protein sequence ID" value="ADD43993.1"/>
    <property type="molecule type" value="Genomic_DNA"/>
</dbReference>
<dbReference type="RefSeq" id="WP_013019564.1">
    <property type="nucleotide sequence ID" value="NC_013947.1"/>
</dbReference>
<protein>
    <recommendedName>
        <fullName evidence="4">Alkaline shock response membrane anchor protein AmaP</fullName>
    </recommendedName>
</protein>